<dbReference type="Gene3D" id="1.10.287.950">
    <property type="entry name" value="Methyl-accepting chemotaxis protein"/>
    <property type="match status" value="1"/>
</dbReference>
<dbReference type="InterPro" id="IPR029151">
    <property type="entry name" value="Sensor-like_sf"/>
</dbReference>
<dbReference type="SUPFAM" id="SSF58104">
    <property type="entry name" value="Methyl-accepting chemotaxis protein (MCP) signaling domain"/>
    <property type="match status" value="1"/>
</dbReference>
<sequence>MFNFKSIKTKLILIISVTTAILLCVLGISIYEKSYGILYEKFQNSSEQIVINVNGSINKFLNGMESQTEVIANSSTLKNLDISNDGSRNSAVELLKNTKDSNENMVSVYFADLSGMRINMTGNIRQPSKEYDARQRTWYKGAMNKKGQVVWTDPYKDVNTSQMMITVAKTVEKDGNVVGVAAIDVSLKNLSKDIASIKVGNTGYVYITNKEGKIIVHPDFNQVGKDSELKKSNWNYISSNKTSYFKNTYNGIEKLYAYTTNEKNSWKIVATAKNAEFISDTSGIRKFIFCLVIIGIIISIVVSILIGNSAYKILKKLKVIVGKVGEGDFTYSIPEKFLNRNDEFGRISNYVQSMNMNIKKLVEDVKKNSSDVEQQAEGLNAISEEISASSQEVSAVVQDLAKGAEGQQKYIDNMFNLLESISKHMENINDKLNSVKVSTGNAVNKVDLGKNEVNSLKKAIGTVDSSFTVVSDKVYKLNESIKKVREITDVIAQIAEQTDLLALNAAIESARAGEAGKGFSVVAEEIRNLAEESQDSAKKISDLINYINSDSNEVIVNSKKAEESINEQNIVAENMVKSFEMIVDSIEEIEPLVDKTFTSVNSTVQSRKEFMDSMNQFGNLIKNTTTSTEEIAASTEEVSASIQEVASSAESLNSTSKNLINVVNKFKVE</sequence>
<keyword evidence="3" id="KW-0145">Chemotaxis</keyword>
<feature type="transmembrane region" description="Helical" evidence="10">
    <location>
        <begin position="12"/>
        <end position="31"/>
    </location>
</feature>
<dbReference type="InterPro" id="IPR004089">
    <property type="entry name" value="MCPsignal_dom"/>
</dbReference>
<dbReference type="SMART" id="SM00283">
    <property type="entry name" value="MA"/>
    <property type="match status" value="1"/>
</dbReference>
<feature type="transmembrane region" description="Helical" evidence="10">
    <location>
        <begin position="287"/>
        <end position="306"/>
    </location>
</feature>
<dbReference type="Pfam" id="PF00015">
    <property type="entry name" value="MCPsignal"/>
    <property type="match status" value="1"/>
</dbReference>
<dbReference type="EMBL" id="LITT01000062">
    <property type="protein sequence ID" value="OAA83212.1"/>
    <property type="molecule type" value="Genomic_DNA"/>
</dbReference>
<evidence type="ECO:0000256" key="7">
    <source>
        <dbReference type="ARBA" id="ARBA00023224"/>
    </source>
</evidence>
<evidence type="ECO:0000313" key="14">
    <source>
        <dbReference type="Proteomes" id="UP000077407"/>
    </source>
</evidence>
<proteinExistence type="inferred from homology"/>
<dbReference type="SUPFAM" id="SSF103190">
    <property type="entry name" value="Sensory domain-like"/>
    <property type="match status" value="1"/>
</dbReference>
<evidence type="ECO:0000256" key="2">
    <source>
        <dbReference type="ARBA" id="ARBA00022475"/>
    </source>
</evidence>
<name>A0A162KJD3_9CLOT</name>
<dbReference type="CDD" id="cd12912">
    <property type="entry name" value="PDC2_MCP_like"/>
    <property type="match status" value="1"/>
</dbReference>
<keyword evidence="2" id="KW-1003">Cell membrane</keyword>
<dbReference type="OrthoDB" id="13222at2"/>
<keyword evidence="4 10" id="KW-0812">Transmembrane</keyword>
<evidence type="ECO:0000256" key="4">
    <source>
        <dbReference type="ARBA" id="ARBA00022692"/>
    </source>
</evidence>
<dbReference type="PROSITE" id="PS50111">
    <property type="entry name" value="CHEMOTAXIS_TRANSDUC_2"/>
    <property type="match status" value="1"/>
</dbReference>
<dbReference type="GO" id="GO:0007165">
    <property type="term" value="P:signal transduction"/>
    <property type="evidence" value="ECO:0007669"/>
    <property type="project" value="UniProtKB-KW"/>
</dbReference>
<evidence type="ECO:0000256" key="8">
    <source>
        <dbReference type="ARBA" id="ARBA00029447"/>
    </source>
</evidence>
<reference evidence="13 14" key="1">
    <citation type="journal article" date="2015" name="Biotechnol. Bioeng.">
        <title>Genome sequence and phenotypic characterization of Caulobacter segnis.</title>
        <authorList>
            <person name="Patel S."/>
            <person name="Fletcher B."/>
            <person name="Scott D.C."/>
            <person name="Ely B."/>
        </authorList>
    </citation>
    <scope>NUCLEOTIDE SEQUENCE [LARGE SCALE GENOMIC DNA]</scope>
    <source>
        <strain evidence="13 14">ERI-2</strain>
    </source>
</reference>
<evidence type="ECO:0000256" key="3">
    <source>
        <dbReference type="ARBA" id="ARBA00022500"/>
    </source>
</evidence>
<keyword evidence="7 9" id="KW-0807">Transducer</keyword>
<evidence type="ECO:0000256" key="5">
    <source>
        <dbReference type="ARBA" id="ARBA00022989"/>
    </source>
</evidence>
<dbReference type="PANTHER" id="PTHR32089">
    <property type="entry name" value="METHYL-ACCEPTING CHEMOTAXIS PROTEIN MCPB"/>
    <property type="match status" value="1"/>
</dbReference>
<evidence type="ECO:0000259" key="12">
    <source>
        <dbReference type="PROSITE" id="PS50885"/>
    </source>
</evidence>
<evidence type="ECO:0000256" key="10">
    <source>
        <dbReference type="SAM" id="Phobius"/>
    </source>
</evidence>
<keyword evidence="6 10" id="KW-0472">Membrane</keyword>
<feature type="domain" description="HAMP" evidence="12">
    <location>
        <begin position="314"/>
        <end position="363"/>
    </location>
</feature>
<dbReference type="CDD" id="cd11386">
    <property type="entry name" value="MCP_signal"/>
    <property type="match status" value="1"/>
</dbReference>
<dbReference type="PATRIC" id="fig|1538.10.peg.3617"/>
<dbReference type="RefSeq" id="WP_063556814.1">
    <property type="nucleotide sequence ID" value="NZ_LITT01000062.1"/>
</dbReference>
<evidence type="ECO:0000256" key="6">
    <source>
        <dbReference type="ARBA" id="ARBA00023136"/>
    </source>
</evidence>
<dbReference type="GO" id="GO:0006935">
    <property type="term" value="P:chemotaxis"/>
    <property type="evidence" value="ECO:0007669"/>
    <property type="project" value="UniProtKB-KW"/>
</dbReference>
<evidence type="ECO:0000256" key="1">
    <source>
        <dbReference type="ARBA" id="ARBA00004651"/>
    </source>
</evidence>
<dbReference type="Proteomes" id="UP000077407">
    <property type="component" value="Unassembled WGS sequence"/>
</dbReference>
<dbReference type="AlphaFoldDB" id="A0A162KJD3"/>
<protein>
    <submittedName>
        <fullName evidence="13">Methyl-accepting chemotaxis protein McpA</fullName>
    </submittedName>
</protein>
<evidence type="ECO:0000313" key="13">
    <source>
        <dbReference type="EMBL" id="OAA83212.1"/>
    </source>
</evidence>
<evidence type="ECO:0000259" key="11">
    <source>
        <dbReference type="PROSITE" id="PS50111"/>
    </source>
</evidence>
<gene>
    <name evidence="13" type="primary">mcpA_5</name>
    <name evidence="13" type="ORF">WY13_03540</name>
</gene>
<dbReference type="InterPro" id="IPR033479">
    <property type="entry name" value="dCache_1"/>
</dbReference>
<dbReference type="Gene3D" id="3.30.450.20">
    <property type="entry name" value="PAS domain"/>
    <property type="match status" value="2"/>
</dbReference>
<dbReference type="GO" id="GO:0005886">
    <property type="term" value="C:plasma membrane"/>
    <property type="evidence" value="ECO:0007669"/>
    <property type="project" value="UniProtKB-SubCell"/>
</dbReference>
<evidence type="ECO:0000256" key="9">
    <source>
        <dbReference type="PROSITE-ProRule" id="PRU00284"/>
    </source>
</evidence>
<comment type="subcellular location">
    <subcellularLocation>
        <location evidence="1">Cell membrane</location>
        <topology evidence="1">Multi-pass membrane protein</topology>
    </subcellularLocation>
</comment>
<dbReference type="PANTHER" id="PTHR32089:SF112">
    <property type="entry name" value="LYSOZYME-LIKE PROTEIN-RELATED"/>
    <property type="match status" value="1"/>
</dbReference>
<dbReference type="InterPro" id="IPR003660">
    <property type="entry name" value="HAMP_dom"/>
</dbReference>
<organism evidence="13 14">
    <name type="scientific">Clostridium ljungdahlii</name>
    <dbReference type="NCBI Taxonomy" id="1538"/>
    <lineage>
        <taxon>Bacteria</taxon>
        <taxon>Bacillati</taxon>
        <taxon>Bacillota</taxon>
        <taxon>Clostridia</taxon>
        <taxon>Eubacteriales</taxon>
        <taxon>Clostridiaceae</taxon>
        <taxon>Clostridium</taxon>
    </lineage>
</organism>
<dbReference type="PROSITE" id="PS50885">
    <property type="entry name" value="HAMP"/>
    <property type="match status" value="1"/>
</dbReference>
<keyword evidence="5 10" id="KW-1133">Transmembrane helix</keyword>
<comment type="similarity">
    <text evidence="8">Belongs to the methyl-accepting chemotaxis (MCP) protein family.</text>
</comment>
<comment type="caution">
    <text evidence="13">The sequence shown here is derived from an EMBL/GenBank/DDBJ whole genome shotgun (WGS) entry which is preliminary data.</text>
</comment>
<accession>A0A162KJD3</accession>
<dbReference type="Pfam" id="PF02743">
    <property type="entry name" value="dCache_1"/>
    <property type="match status" value="1"/>
</dbReference>
<dbReference type="CDD" id="cd12913">
    <property type="entry name" value="PDC1_MCP_like"/>
    <property type="match status" value="1"/>
</dbReference>
<feature type="domain" description="Methyl-accepting transducer" evidence="11">
    <location>
        <begin position="382"/>
        <end position="646"/>
    </location>
</feature>